<dbReference type="SMART" id="SM00388">
    <property type="entry name" value="HisKA"/>
    <property type="match status" value="1"/>
</dbReference>
<dbReference type="GO" id="GO:0005509">
    <property type="term" value="F:calcium ion binding"/>
    <property type="evidence" value="ECO:0007669"/>
    <property type="project" value="UniProtKB-ARBA"/>
</dbReference>
<organism evidence="12 13">
    <name type="scientific">Cryobacterium ruanii</name>
    <dbReference type="NCBI Taxonomy" id="1259197"/>
    <lineage>
        <taxon>Bacteria</taxon>
        <taxon>Bacillati</taxon>
        <taxon>Actinomycetota</taxon>
        <taxon>Actinomycetes</taxon>
        <taxon>Micrococcales</taxon>
        <taxon>Microbacteriaceae</taxon>
        <taxon>Cryobacterium</taxon>
    </lineage>
</organism>
<keyword evidence="7 12" id="KW-0418">Kinase</keyword>
<dbReference type="GO" id="GO:0000155">
    <property type="term" value="F:phosphorelay sensor kinase activity"/>
    <property type="evidence" value="ECO:0007669"/>
    <property type="project" value="InterPro"/>
</dbReference>
<sequence length="549" mass="60397">MMQRRPRPDRARRYLIERSVFQSQLLVGSSTLLLVAVSGWLDSHLFTNQLFLAGILIIFLATAVAAGVPWRHLDKKWIIVLPIVDLIGLVIAREGEPLLGTTFLLVFPIIWLSMHFGGRGAIGGLIFASVLLWTAVFVRTGPVAEGEIPRLAIIPIVLAFVAATTYTTTKRAAAQRVLLTQQSVLFEGALRRSRREERTLDEIFNTVDFGVVGFDREAKPSFMNRAQREMLSRFGVKDGQFSSIVVYHEDQVTPYAEEDRPFRRAMRGETVDRTTIWVGEQGKQQAAVLISARPIFDENDNYDGGVMVARDVTAELRAIKARDDLVASVSHELRTPLTSIMGYLELALDDDTLDQSTRSMLEVASKNSDRLLALVADLLTTAADTKHELAITLAPCDLSVIVTEAVESLRPVAAERDITFVLPALPPVPLRADAFRLRQVIDNLFSNAIKYNIAGGRIEVSVVDSLAQVQLKVTDTGRGMTSGEQLNLFDRYYRADSVRGSSIHGTGLGLSISRDICRRHGGDLTLESAPGKGATATATLPHIMNGHKG</sequence>
<accession>A0A4R9ANZ0</accession>
<dbReference type="GO" id="GO:0005886">
    <property type="term" value="C:plasma membrane"/>
    <property type="evidence" value="ECO:0007669"/>
    <property type="project" value="UniProtKB-SubCell"/>
</dbReference>
<keyword evidence="10" id="KW-1133">Transmembrane helix</keyword>
<dbReference type="InterPro" id="IPR003594">
    <property type="entry name" value="HATPase_dom"/>
</dbReference>
<feature type="transmembrane region" description="Helical" evidence="10">
    <location>
        <begin position="121"/>
        <end position="139"/>
    </location>
</feature>
<protein>
    <recommendedName>
        <fullName evidence="4">histidine kinase</fullName>
        <ecNumber evidence="4">2.7.13.3</ecNumber>
    </recommendedName>
</protein>
<evidence type="ECO:0000313" key="12">
    <source>
        <dbReference type="EMBL" id="TFD66476.1"/>
    </source>
</evidence>
<feature type="transmembrane region" description="Helical" evidence="10">
    <location>
        <begin position="50"/>
        <end position="70"/>
    </location>
</feature>
<reference evidence="12 13" key="1">
    <citation type="submission" date="2019-03" db="EMBL/GenBank/DDBJ databases">
        <title>Genomics of glacier-inhabiting Cryobacterium strains.</title>
        <authorList>
            <person name="Liu Q."/>
            <person name="Xin Y.-H."/>
        </authorList>
    </citation>
    <scope>NUCLEOTIDE SEQUENCE [LARGE SCALE GENOMIC DNA]</scope>
    <source>
        <strain evidence="12 13">Sr36</strain>
    </source>
</reference>
<dbReference type="PROSITE" id="PS50109">
    <property type="entry name" value="HIS_KIN"/>
    <property type="match status" value="1"/>
</dbReference>
<dbReference type="RefSeq" id="WP_134555606.1">
    <property type="nucleotide sequence ID" value="NZ_SOHK01000012.1"/>
</dbReference>
<evidence type="ECO:0000256" key="1">
    <source>
        <dbReference type="ARBA" id="ARBA00000085"/>
    </source>
</evidence>
<feature type="transmembrane region" description="Helical" evidence="10">
    <location>
        <begin position="151"/>
        <end position="169"/>
    </location>
</feature>
<evidence type="ECO:0000259" key="11">
    <source>
        <dbReference type="PROSITE" id="PS50109"/>
    </source>
</evidence>
<dbReference type="InterPro" id="IPR005467">
    <property type="entry name" value="His_kinase_dom"/>
</dbReference>
<dbReference type="CDD" id="cd00075">
    <property type="entry name" value="HATPase"/>
    <property type="match status" value="1"/>
</dbReference>
<comment type="catalytic activity">
    <reaction evidence="1">
        <text>ATP + protein L-histidine = ADP + protein N-phospho-L-histidine.</text>
        <dbReference type="EC" id="2.7.13.3"/>
    </reaction>
</comment>
<feature type="transmembrane region" description="Helical" evidence="10">
    <location>
        <begin position="77"/>
        <end position="92"/>
    </location>
</feature>
<dbReference type="InterPro" id="IPR004358">
    <property type="entry name" value="Sig_transdc_His_kin-like_C"/>
</dbReference>
<evidence type="ECO:0000256" key="2">
    <source>
        <dbReference type="ARBA" id="ARBA00001968"/>
    </source>
</evidence>
<comment type="caution">
    <text evidence="12">The sequence shown here is derived from an EMBL/GenBank/DDBJ whole genome shotgun (WGS) entry which is preliminary data.</text>
</comment>
<dbReference type="SUPFAM" id="SSF47384">
    <property type="entry name" value="Homodimeric domain of signal transducing histidine kinase"/>
    <property type="match status" value="1"/>
</dbReference>
<evidence type="ECO:0000256" key="4">
    <source>
        <dbReference type="ARBA" id="ARBA00012438"/>
    </source>
</evidence>
<keyword evidence="8" id="KW-0902">Two-component regulatory system</keyword>
<dbReference type="InterPro" id="IPR036890">
    <property type="entry name" value="HATPase_C_sf"/>
</dbReference>
<evidence type="ECO:0000256" key="3">
    <source>
        <dbReference type="ARBA" id="ARBA00004236"/>
    </source>
</evidence>
<proteinExistence type="predicted"/>
<dbReference type="PANTHER" id="PTHR43711">
    <property type="entry name" value="TWO-COMPONENT HISTIDINE KINASE"/>
    <property type="match status" value="1"/>
</dbReference>
<dbReference type="FunFam" id="3.30.565.10:FF:000006">
    <property type="entry name" value="Sensor histidine kinase WalK"/>
    <property type="match status" value="1"/>
</dbReference>
<dbReference type="Gene3D" id="1.10.287.130">
    <property type="match status" value="1"/>
</dbReference>
<keyword evidence="13" id="KW-1185">Reference proteome</keyword>
<dbReference type="EMBL" id="SOHK01000012">
    <property type="protein sequence ID" value="TFD66476.1"/>
    <property type="molecule type" value="Genomic_DNA"/>
</dbReference>
<evidence type="ECO:0000256" key="5">
    <source>
        <dbReference type="ARBA" id="ARBA00022553"/>
    </source>
</evidence>
<dbReference type="InterPro" id="IPR035965">
    <property type="entry name" value="PAS-like_dom_sf"/>
</dbReference>
<keyword evidence="9 10" id="KW-0472">Membrane</keyword>
<dbReference type="AlphaFoldDB" id="A0A4R9ANZ0"/>
<keyword evidence="6" id="KW-0808">Transferase</keyword>
<evidence type="ECO:0000256" key="10">
    <source>
        <dbReference type="SAM" id="Phobius"/>
    </source>
</evidence>
<dbReference type="Pfam" id="PF02518">
    <property type="entry name" value="HATPase_c"/>
    <property type="match status" value="1"/>
</dbReference>
<dbReference type="SUPFAM" id="SSF55785">
    <property type="entry name" value="PYP-like sensor domain (PAS domain)"/>
    <property type="match status" value="1"/>
</dbReference>
<comment type="cofactor">
    <cofactor evidence="2">
        <name>a divalent metal cation</name>
        <dbReference type="ChEBI" id="CHEBI:60240"/>
    </cofactor>
</comment>
<dbReference type="Pfam" id="PF00512">
    <property type="entry name" value="HisKA"/>
    <property type="match status" value="1"/>
</dbReference>
<keyword evidence="10" id="KW-0812">Transmembrane</keyword>
<dbReference type="EC" id="2.7.13.3" evidence="4"/>
<name>A0A4R9ANZ0_9MICO</name>
<feature type="domain" description="Histidine kinase" evidence="11">
    <location>
        <begin position="328"/>
        <end position="544"/>
    </location>
</feature>
<dbReference type="Proteomes" id="UP000298154">
    <property type="component" value="Unassembled WGS sequence"/>
</dbReference>
<keyword evidence="5" id="KW-0597">Phosphoprotein</keyword>
<dbReference type="CDD" id="cd00082">
    <property type="entry name" value="HisKA"/>
    <property type="match status" value="1"/>
</dbReference>
<gene>
    <name evidence="12" type="ORF">E3T47_08360</name>
</gene>
<evidence type="ECO:0000256" key="8">
    <source>
        <dbReference type="ARBA" id="ARBA00023012"/>
    </source>
</evidence>
<evidence type="ECO:0000313" key="13">
    <source>
        <dbReference type="Proteomes" id="UP000298154"/>
    </source>
</evidence>
<dbReference type="PRINTS" id="PR00344">
    <property type="entry name" value="BCTRLSENSOR"/>
</dbReference>
<evidence type="ECO:0000256" key="7">
    <source>
        <dbReference type="ARBA" id="ARBA00022777"/>
    </source>
</evidence>
<evidence type="ECO:0000256" key="6">
    <source>
        <dbReference type="ARBA" id="ARBA00022679"/>
    </source>
</evidence>
<evidence type="ECO:0000256" key="9">
    <source>
        <dbReference type="ARBA" id="ARBA00023136"/>
    </source>
</evidence>
<dbReference type="SMART" id="SM00387">
    <property type="entry name" value="HATPase_c"/>
    <property type="match status" value="1"/>
</dbReference>
<comment type="subcellular location">
    <subcellularLocation>
        <location evidence="3">Cell membrane</location>
    </subcellularLocation>
</comment>
<dbReference type="FunFam" id="1.10.287.130:FF:000001">
    <property type="entry name" value="Two-component sensor histidine kinase"/>
    <property type="match status" value="1"/>
</dbReference>
<dbReference type="InterPro" id="IPR050736">
    <property type="entry name" value="Sensor_HK_Regulatory"/>
</dbReference>
<dbReference type="Gene3D" id="3.30.565.10">
    <property type="entry name" value="Histidine kinase-like ATPase, C-terminal domain"/>
    <property type="match status" value="1"/>
</dbReference>
<dbReference type="InterPro" id="IPR036097">
    <property type="entry name" value="HisK_dim/P_sf"/>
</dbReference>
<dbReference type="PANTHER" id="PTHR43711:SF1">
    <property type="entry name" value="HISTIDINE KINASE 1"/>
    <property type="match status" value="1"/>
</dbReference>
<dbReference type="SUPFAM" id="SSF55874">
    <property type="entry name" value="ATPase domain of HSP90 chaperone/DNA topoisomerase II/histidine kinase"/>
    <property type="match status" value="1"/>
</dbReference>
<dbReference type="OrthoDB" id="9757990at2"/>
<feature type="transmembrane region" description="Helical" evidence="10">
    <location>
        <begin position="20"/>
        <end position="38"/>
    </location>
</feature>
<dbReference type="InterPro" id="IPR003661">
    <property type="entry name" value="HisK_dim/P_dom"/>
</dbReference>
<dbReference type="Gene3D" id="3.30.450.20">
    <property type="entry name" value="PAS domain"/>
    <property type="match status" value="1"/>
</dbReference>